<feature type="domain" description="Nucleolar 27S pre-rRNA processing Urb2/Npa2 C-terminal" evidence="1">
    <location>
        <begin position="1251"/>
        <end position="1468"/>
    </location>
</feature>
<evidence type="ECO:0000259" key="1">
    <source>
        <dbReference type="Pfam" id="PF10441"/>
    </source>
</evidence>
<accession>A0A6A6WKN8</accession>
<dbReference type="EMBL" id="ML996565">
    <property type="protein sequence ID" value="KAF2762737.1"/>
    <property type="molecule type" value="Genomic_DNA"/>
</dbReference>
<dbReference type="PANTHER" id="PTHR15682">
    <property type="entry name" value="UNHEALTHY RIBOSOME BIOGENESIS PROTEIN 2 HOMOLOG"/>
    <property type="match status" value="1"/>
</dbReference>
<dbReference type="Proteomes" id="UP000799437">
    <property type="component" value="Unassembled WGS sequence"/>
</dbReference>
<organism evidence="2 3">
    <name type="scientific">Pseudovirgaria hyperparasitica</name>
    <dbReference type="NCBI Taxonomy" id="470096"/>
    <lineage>
        <taxon>Eukaryota</taxon>
        <taxon>Fungi</taxon>
        <taxon>Dikarya</taxon>
        <taxon>Ascomycota</taxon>
        <taxon>Pezizomycotina</taxon>
        <taxon>Dothideomycetes</taxon>
        <taxon>Dothideomycetes incertae sedis</taxon>
        <taxon>Acrospermales</taxon>
        <taxon>Acrospermaceae</taxon>
        <taxon>Pseudovirgaria</taxon>
    </lineage>
</organism>
<evidence type="ECO:0000313" key="3">
    <source>
        <dbReference type="Proteomes" id="UP000799437"/>
    </source>
</evidence>
<dbReference type="PANTHER" id="PTHR15682:SF2">
    <property type="entry name" value="UNHEALTHY RIBOSOME BIOGENESIS PROTEIN 2 HOMOLOG"/>
    <property type="match status" value="1"/>
</dbReference>
<dbReference type="InterPro" id="IPR052609">
    <property type="entry name" value="Ribosome_Biogenesis_Reg"/>
</dbReference>
<dbReference type="GO" id="GO:0005730">
    <property type="term" value="C:nucleolus"/>
    <property type="evidence" value="ECO:0007669"/>
    <property type="project" value="TreeGrafter"/>
</dbReference>
<evidence type="ECO:0000313" key="2">
    <source>
        <dbReference type="EMBL" id="KAF2762737.1"/>
    </source>
</evidence>
<name>A0A6A6WKN8_9PEZI</name>
<gene>
    <name evidence="2" type="ORF">EJ05DRAFT_471688</name>
</gene>
<dbReference type="GO" id="GO:0042254">
    <property type="term" value="P:ribosome biogenesis"/>
    <property type="evidence" value="ECO:0007669"/>
    <property type="project" value="TreeGrafter"/>
</dbReference>
<sequence>MGAVTEFSERIPSLQRILALDKTLPQFDDQLNEVCSILKINSLLLEPKEHLNRQKYGQSCVLPHTGLILRWLLDKLHSSLPVGRDARKNPRSWTILGCLLSSKAITEVSSLQKLTSFLEIFQRALQESFTDCHIQNAEVPIQSFSGGKKRKRGGIVVKDRSPELQLRDVSETCLSLFNAMRSTLTTVISISIAGMTGATGACVHMQKVLTASSSRAADLLRLWCLALESLPTAREDWILVHDLQRHGPVSSPLSPMIDVWTLSERSNPKDDAILAFARTSLVPVLNLLQNLSPGELRSTTVVARRELESLVASQIILPARDIQLCQGLEACSTRLDSWFEPLTQLQSDLTGSHTQSSHRDIMQESALQLVPLLWSVALRTTLRVDQRKKTIEESWLLTLFRSLAKCAGFPLDPDSPVQSGNTNVQCLITLFDMAMEHQFQIDSDVLRIIIEKYSGLAQVYEAVNWNLVIAVIRMDASIFLVQGANVVKNSESTRTIGDALFNSLSIATKDPDPEEFSLEQSLKRDVLVPIVNVHASTKNLERLIQRWHAEIVRSLTDANDTKELSKSLWESSVLRESLLTLLEQSLSSKQLTRLLSIYMDSLGKEAENYHTTSSSAKRTEIVLAINADVVILDAITEGLIGDQIIDELLPVILQIYDLCVAVFEEHKMRDMRHMDKSWRLLSKMETMVRRQKPQSPSTAVQEPVMELSRAAVTMMKLNVAPNDRRALDTRNEALEYTLNVLTAVDPGSETHNYLLSSIETVFATLIPTRQWTITDSSLSPSRLPSDEVVCRSISALLSHPSVLEMFSRDVRGRIFKETMIRAYEERIENPGESSDGCISNLAARYRLLLESFRDLGLSTGYRNTLAGICTVSKSAIDAACKIFQEKIDRNTMTAANRIASIQCDLFLPVDPSAIPRETREHLLDAMTSWMCNKASLAHTTISKALALLVHLMVVPNATSKVCLDAEYLFQLSHTISLDINASEQVSMYRMFIHMCIYHVANTIEQQRSKRMIESLRELTYRGLSQSEHKKLSPGCLILYSSVASLWSVHGSGPNREEAELLIGLLLSATRAATSKSESGLPLHICTIQDILAALTSTREISDTSQGKIQGIYAKLDKSRRKVCLSSRAFQQCAELVGPNSASTESAIYDCCALLTSGAASAQTQMEALDVVQKTLSQSDVNFKATLATSLSTVTVGQSTLTTGQLRILAILLSTLEKSSTTSQTYTAFIQSIATLCTLLPQSIKTGTFALTVSCLLVPLRSKVFLMSQSAIDALLSALLTASHPSHSSLKSNTAGPFYTGLCTLTHATILLHRTRLGGRYHILTAILQNLITALHTPLSPTSSHVQHTNDLTSKHASVYTRILTTLCSPTQSSVVRQRRSRDALVDETKVAKTYAGEYVGDVISAFCAAQLDGTLERGMREALESGLWAAMDVIGEEGLKTLSSSLNTNTRAVLRGLVANWKKFGRSENR</sequence>
<dbReference type="RefSeq" id="XP_033605188.1">
    <property type="nucleotide sequence ID" value="XM_033743018.1"/>
</dbReference>
<dbReference type="OrthoDB" id="160374at2759"/>
<proteinExistence type="predicted"/>
<dbReference type="InterPro" id="IPR018849">
    <property type="entry name" value="Urb2/Npa2_C"/>
</dbReference>
<reference evidence="2" key="1">
    <citation type="journal article" date="2020" name="Stud. Mycol.">
        <title>101 Dothideomycetes genomes: a test case for predicting lifestyles and emergence of pathogens.</title>
        <authorList>
            <person name="Haridas S."/>
            <person name="Albert R."/>
            <person name="Binder M."/>
            <person name="Bloem J."/>
            <person name="Labutti K."/>
            <person name="Salamov A."/>
            <person name="Andreopoulos B."/>
            <person name="Baker S."/>
            <person name="Barry K."/>
            <person name="Bills G."/>
            <person name="Bluhm B."/>
            <person name="Cannon C."/>
            <person name="Castanera R."/>
            <person name="Culley D."/>
            <person name="Daum C."/>
            <person name="Ezra D."/>
            <person name="Gonzalez J."/>
            <person name="Henrissat B."/>
            <person name="Kuo A."/>
            <person name="Liang C."/>
            <person name="Lipzen A."/>
            <person name="Lutzoni F."/>
            <person name="Magnuson J."/>
            <person name="Mondo S."/>
            <person name="Nolan M."/>
            <person name="Ohm R."/>
            <person name="Pangilinan J."/>
            <person name="Park H.-J."/>
            <person name="Ramirez L."/>
            <person name="Alfaro M."/>
            <person name="Sun H."/>
            <person name="Tritt A."/>
            <person name="Yoshinaga Y."/>
            <person name="Zwiers L.-H."/>
            <person name="Turgeon B."/>
            <person name="Goodwin S."/>
            <person name="Spatafora J."/>
            <person name="Crous P."/>
            <person name="Grigoriev I."/>
        </authorList>
    </citation>
    <scope>NUCLEOTIDE SEQUENCE</scope>
    <source>
        <strain evidence="2">CBS 121739</strain>
    </source>
</reference>
<dbReference type="GeneID" id="54484072"/>
<keyword evidence="3" id="KW-1185">Reference proteome</keyword>
<dbReference type="Pfam" id="PF10441">
    <property type="entry name" value="Urb2"/>
    <property type="match status" value="1"/>
</dbReference>
<protein>
    <recommendedName>
        <fullName evidence="1">Nucleolar 27S pre-rRNA processing Urb2/Npa2 C-terminal domain-containing protein</fullName>
    </recommendedName>
</protein>